<reference evidence="1 2" key="1">
    <citation type="submission" date="2018-04" db="EMBL/GenBank/DDBJ databases">
        <title>Pedobacter chongqingensis sp. nov., isolated from a rottenly hemp rope.</title>
        <authorList>
            <person name="Cai Y."/>
        </authorList>
    </citation>
    <scope>NUCLEOTIDE SEQUENCE [LARGE SCALE GENOMIC DNA]</scope>
    <source>
        <strain evidence="1 2">FJ4-8</strain>
    </source>
</reference>
<proteinExistence type="predicted"/>
<sequence length="70" mass="8331">MVEKQMAFLFSLSFRFPVKKSSNRCLALRHNQSNNPMAHKKINENDRGHFLSKYHNVTFLKLYCITQKEN</sequence>
<accession>A0A2U2P965</accession>
<evidence type="ECO:0000313" key="1">
    <source>
        <dbReference type="EMBL" id="PWG77938.1"/>
    </source>
</evidence>
<organism evidence="1 2">
    <name type="scientific">Pararcticibacter amylolyticus</name>
    <dbReference type="NCBI Taxonomy" id="2173175"/>
    <lineage>
        <taxon>Bacteria</taxon>
        <taxon>Pseudomonadati</taxon>
        <taxon>Bacteroidota</taxon>
        <taxon>Sphingobacteriia</taxon>
        <taxon>Sphingobacteriales</taxon>
        <taxon>Sphingobacteriaceae</taxon>
        <taxon>Pararcticibacter</taxon>
    </lineage>
</organism>
<dbReference type="AlphaFoldDB" id="A0A2U2P965"/>
<protein>
    <submittedName>
        <fullName evidence="1">Uncharacterized protein</fullName>
    </submittedName>
</protein>
<gene>
    <name evidence="1" type="ORF">DDR33_24885</name>
</gene>
<evidence type="ECO:0000313" key="2">
    <source>
        <dbReference type="Proteomes" id="UP000245647"/>
    </source>
</evidence>
<dbReference type="EMBL" id="QEAS01000054">
    <property type="protein sequence ID" value="PWG77938.1"/>
    <property type="molecule type" value="Genomic_DNA"/>
</dbReference>
<name>A0A2U2P965_9SPHI</name>
<dbReference type="Proteomes" id="UP000245647">
    <property type="component" value="Unassembled WGS sequence"/>
</dbReference>
<keyword evidence="2" id="KW-1185">Reference proteome</keyword>
<comment type="caution">
    <text evidence="1">The sequence shown here is derived from an EMBL/GenBank/DDBJ whole genome shotgun (WGS) entry which is preliminary data.</text>
</comment>